<comment type="caution">
    <text evidence="2">The sequence shown here is derived from an EMBL/GenBank/DDBJ whole genome shotgun (WGS) entry which is preliminary data.</text>
</comment>
<proteinExistence type="predicted"/>
<keyword evidence="3" id="KW-1185">Reference proteome</keyword>
<accession>A0A9Q3I7N0</accession>
<feature type="compositionally biased region" description="Low complexity" evidence="1">
    <location>
        <begin position="32"/>
        <end position="51"/>
    </location>
</feature>
<gene>
    <name evidence="2" type="ORF">O181_069812</name>
</gene>
<dbReference type="EMBL" id="AVOT02035702">
    <property type="protein sequence ID" value="MBW0530097.1"/>
    <property type="molecule type" value="Genomic_DNA"/>
</dbReference>
<evidence type="ECO:0000313" key="3">
    <source>
        <dbReference type="Proteomes" id="UP000765509"/>
    </source>
</evidence>
<sequence>MASIHVKKRMMLLTEEWRKNNPPRPKQVPKIAPVASSSNSNVKKKPQSQNKGKGKAPATKPYSQGYQVPKIQQDAIEIYFGWPEKGGSQIKISKMISDIFDSILELYEAINDVKTHFSDTNSYICNNLKTNSLSLRQINQTLMCFEKHSRTIKTSDN</sequence>
<evidence type="ECO:0000313" key="2">
    <source>
        <dbReference type="EMBL" id="MBW0530097.1"/>
    </source>
</evidence>
<dbReference type="Proteomes" id="UP000765509">
    <property type="component" value="Unassembled WGS sequence"/>
</dbReference>
<protein>
    <submittedName>
        <fullName evidence="2">Uncharacterized protein</fullName>
    </submittedName>
</protein>
<evidence type="ECO:0000256" key="1">
    <source>
        <dbReference type="SAM" id="MobiDB-lite"/>
    </source>
</evidence>
<name>A0A9Q3I7N0_9BASI</name>
<feature type="region of interest" description="Disordered" evidence="1">
    <location>
        <begin position="15"/>
        <end position="66"/>
    </location>
</feature>
<organism evidence="2 3">
    <name type="scientific">Austropuccinia psidii MF-1</name>
    <dbReference type="NCBI Taxonomy" id="1389203"/>
    <lineage>
        <taxon>Eukaryota</taxon>
        <taxon>Fungi</taxon>
        <taxon>Dikarya</taxon>
        <taxon>Basidiomycota</taxon>
        <taxon>Pucciniomycotina</taxon>
        <taxon>Pucciniomycetes</taxon>
        <taxon>Pucciniales</taxon>
        <taxon>Sphaerophragmiaceae</taxon>
        <taxon>Austropuccinia</taxon>
    </lineage>
</organism>
<dbReference type="AlphaFoldDB" id="A0A9Q3I7N0"/>
<reference evidence="2" key="1">
    <citation type="submission" date="2021-03" db="EMBL/GenBank/DDBJ databases">
        <title>Draft genome sequence of rust myrtle Austropuccinia psidii MF-1, a brazilian biotype.</title>
        <authorList>
            <person name="Quecine M.C."/>
            <person name="Pachon D.M.R."/>
            <person name="Bonatelli M.L."/>
            <person name="Correr F.H."/>
            <person name="Franceschini L.M."/>
            <person name="Leite T.F."/>
            <person name="Margarido G.R.A."/>
            <person name="Almeida C.A."/>
            <person name="Ferrarezi J.A."/>
            <person name="Labate C.A."/>
        </authorList>
    </citation>
    <scope>NUCLEOTIDE SEQUENCE</scope>
    <source>
        <strain evidence="2">MF-1</strain>
    </source>
</reference>